<dbReference type="EMBL" id="LN829119">
    <property type="protein sequence ID" value="CPR15784.1"/>
    <property type="molecule type" value="Genomic_DNA"/>
</dbReference>
<organism evidence="3 4">
    <name type="scientific">Candidatus Filomicrobium marinum</name>
    <dbReference type="NCBI Taxonomy" id="1608628"/>
    <lineage>
        <taxon>Bacteria</taxon>
        <taxon>Pseudomonadati</taxon>
        <taxon>Pseudomonadota</taxon>
        <taxon>Alphaproteobacteria</taxon>
        <taxon>Hyphomicrobiales</taxon>
        <taxon>Hyphomicrobiaceae</taxon>
        <taxon>Filomicrobium</taxon>
    </lineage>
</organism>
<keyword evidence="2" id="KW-0472">Membrane</keyword>
<feature type="transmembrane region" description="Helical" evidence="2">
    <location>
        <begin position="182"/>
        <end position="203"/>
    </location>
</feature>
<keyword evidence="4" id="KW-1185">Reference proteome</keyword>
<dbReference type="KEGG" id="fil:BN1229_v1_0503"/>
<feature type="transmembrane region" description="Helical" evidence="2">
    <location>
        <begin position="33"/>
        <end position="54"/>
    </location>
</feature>
<protein>
    <recommendedName>
        <fullName evidence="5">Pentapeptide repeat protein</fullName>
    </recommendedName>
</protein>
<dbReference type="PANTHER" id="PTHR47485:SF1">
    <property type="entry name" value="THYLAKOID LUMENAL 17.4 KDA PROTEIN, CHLOROPLASTIC"/>
    <property type="match status" value="1"/>
</dbReference>
<evidence type="ECO:0000256" key="1">
    <source>
        <dbReference type="ARBA" id="ARBA00022737"/>
    </source>
</evidence>
<dbReference type="RefSeq" id="WP_046476320.1">
    <property type="nucleotide sequence ID" value="NZ_LN829118.1"/>
</dbReference>
<dbReference type="KEGG" id="fiy:BN1229_v1_0505"/>
<keyword evidence="1" id="KW-0677">Repeat</keyword>
<evidence type="ECO:0008006" key="5">
    <source>
        <dbReference type="Google" id="ProtNLM"/>
    </source>
</evidence>
<feature type="transmembrane region" description="Helical" evidence="2">
    <location>
        <begin position="74"/>
        <end position="93"/>
    </location>
</feature>
<evidence type="ECO:0000256" key="2">
    <source>
        <dbReference type="SAM" id="Phobius"/>
    </source>
</evidence>
<evidence type="ECO:0000313" key="3">
    <source>
        <dbReference type="EMBL" id="CPR15784.1"/>
    </source>
</evidence>
<sequence length="703" mass="77129">MSDLSSATPDGETPVNPYSLLDAVNRSSDTAHVAWLIFLGIMTYLTIAVAGVTHTNLLLETPVSLPIFSVDIPIAQFFQFAPVILVLFHLGVVSQLSLLARKTLEFDHAIRLLETSDRRTHPLRLELHNFFFVQAIAGPHRSIVMSAFLHGMSWLTLCILPVVLIIYVQVVFLPYHSELITWTHRIALVVDVTMLVLIGVFLMRAETSFFRAFWRNTVAHPMTFVVTAVVISGVTLFSFLVATIPGEFLDRVSRPLFYKMAPDRDGRHPRYYSGFMAPFLSVDQDGALFGVFRRNLVVTDSDLVSDKDVTPGERTITLRGRDLRYARFDRSDLHQADFTGADLSHASFYGADLRNAWLQCAEINELRLRGNRGQAKCVKAINTDFTQANMSGALMQGIDGRGAKFEETTLVSAELVEAVLTGADFAQARLEKASMVGEVMADGANFGLASLQGVNLKGARLIGADFRSASMQAAILDFANMQGAMLQGADLEAASLYKVKLEGADFSRANVAAADFNGSTVWMAKPPEANKSQLVDLSDVAVRPLAEEDQQALHRAVEDIDSRRLREQVQGLVAPLMDETATKAWANSSERRQWDSLVRSTAVGSVPQPRPVSTASIGVEPTLAADNYKSQVTSHLNSIVCRTRWSNGSVATGVVIRAIAPQFRGDMVAIYDRLNRGDCAASKGVPEDVFRDLTVAADRAMGR</sequence>
<feature type="transmembrane region" description="Helical" evidence="2">
    <location>
        <begin position="224"/>
        <end position="244"/>
    </location>
</feature>
<reference evidence="4" key="1">
    <citation type="submission" date="2015-02" db="EMBL/GenBank/DDBJ databases">
        <authorList>
            <person name="Chooi Y.-H."/>
        </authorList>
    </citation>
    <scope>NUCLEOTIDE SEQUENCE [LARGE SCALE GENOMIC DNA]</scope>
    <source>
        <strain evidence="4">strain Y</strain>
    </source>
</reference>
<gene>
    <name evidence="3" type="ORF">YBN1229_v1_0505</name>
</gene>
<dbReference type="Gene3D" id="2.160.20.80">
    <property type="entry name" value="E3 ubiquitin-protein ligase SopA"/>
    <property type="match status" value="2"/>
</dbReference>
<dbReference type="AlphaFoldDB" id="A0A0D6JB04"/>
<dbReference type="SUPFAM" id="SSF141571">
    <property type="entry name" value="Pentapeptide repeat-like"/>
    <property type="match status" value="2"/>
</dbReference>
<dbReference type="PANTHER" id="PTHR47485">
    <property type="entry name" value="THYLAKOID LUMENAL 17.4 KDA PROTEIN, CHLOROPLASTIC"/>
    <property type="match status" value="1"/>
</dbReference>
<proteinExistence type="predicted"/>
<name>A0A0D6JB04_9HYPH</name>
<accession>A0A0D6JB04</accession>
<keyword evidence="2" id="KW-1133">Transmembrane helix</keyword>
<dbReference type="Proteomes" id="UP000033187">
    <property type="component" value="Chromosome 1"/>
</dbReference>
<feature type="transmembrane region" description="Helical" evidence="2">
    <location>
        <begin position="154"/>
        <end position="176"/>
    </location>
</feature>
<keyword evidence="2" id="KW-0812">Transmembrane</keyword>
<dbReference type="OrthoDB" id="3034488at2"/>
<evidence type="ECO:0000313" key="4">
    <source>
        <dbReference type="Proteomes" id="UP000033187"/>
    </source>
</evidence>
<dbReference type="Pfam" id="PF00805">
    <property type="entry name" value="Pentapeptide"/>
    <property type="match status" value="3"/>
</dbReference>
<dbReference type="InterPro" id="IPR001646">
    <property type="entry name" value="5peptide_repeat"/>
</dbReference>